<keyword evidence="4 7" id="KW-0489">Methyltransferase</keyword>
<comment type="function">
    <text evidence="7">Catalyzes the methyl esterification of L-isoaspartyl residues in peptides and proteins that result from spontaneous decomposition of normal L-aspartyl and L-asparaginyl residues. It plays a role in the repair and/or degradation of damaged proteins.</text>
</comment>
<dbReference type="GO" id="GO:0005737">
    <property type="term" value="C:cytoplasm"/>
    <property type="evidence" value="ECO:0007669"/>
    <property type="project" value="UniProtKB-SubCell"/>
</dbReference>
<dbReference type="PANTHER" id="PTHR11579:SF0">
    <property type="entry name" value="PROTEIN-L-ISOASPARTATE(D-ASPARTATE) O-METHYLTRANSFERASE"/>
    <property type="match status" value="1"/>
</dbReference>
<evidence type="ECO:0000256" key="6">
    <source>
        <dbReference type="ARBA" id="ARBA00022691"/>
    </source>
</evidence>
<comment type="catalytic activity">
    <reaction evidence="7">
        <text>[protein]-L-isoaspartate + S-adenosyl-L-methionine = [protein]-L-isoaspartate alpha-methyl ester + S-adenosyl-L-homocysteine</text>
        <dbReference type="Rhea" id="RHEA:12705"/>
        <dbReference type="Rhea" id="RHEA-COMP:12143"/>
        <dbReference type="Rhea" id="RHEA-COMP:12144"/>
        <dbReference type="ChEBI" id="CHEBI:57856"/>
        <dbReference type="ChEBI" id="CHEBI:59789"/>
        <dbReference type="ChEBI" id="CHEBI:90596"/>
        <dbReference type="ChEBI" id="CHEBI:90598"/>
        <dbReference type="EC" id="2.1.1.77"/>
    </reaction>
</comment>
<feature type="active site" evidence="7">
    <location>
        <position position="131"/>
    </location>
</feature>
<dbReference type="RefSeq" id="WP_066419582.1">
    <property type="nucleotide sequence ID" value="NZ_FKBS01000029.1"/>
</dbReference>
<evidence type="ECO:0000256" key="3">
    <source>
        <dbReference type="ARBA" id="ARBA00022490"/>
    </source>
</evidence>
<dbReference type="Pfam" id="PF01135">
    <property type="entry name" value="PCMT"/>
    <property type="match status" value="1"/>
</dbReference>
<dbReference type="InterPro" id="IPR029063">
    <property type="entry name" value="SAM-dependent_MTases_sf"/>
</dbReference>
<dbReference type="GO" id="GO:0030091">
    <property type="term" value="P:protein repair"/>
    <property type="evidence" value="ECO:0007669"/>
    <property type="project" value="UniProtKB-UniRule"/>
</dbReference>
<keyword evidence="3 7" id="KW-0963">Cytoplasm</keyword>
<keyword evidence="6 7" id="KW-0949">S-adenosyl-L-methionine</keyword>
<evidence type="ECO:0000313" key="10">
    <source>
        <dbReference type="Proteomes" id="UP000077037"/>
    </source>
</evidence>
<dbReference type="FunFam" id="3.40.50.150:FF:000010">
    <property type="entry name" value="Protein-L-isoaspartate O-methyltransferase"/>
    <property type="match status" value="1"/>
</dbReference>
<dbReference type="PROSITE" id="PS01279">
    <property type="entry name" value="PCMT"/>
    <property type="match status" value="1"/>
</dbReference>
<organism evidence="9 10">
    <name type="scientific">Bordetella ansorpii</name>
    <dbReference type="NCBI Taxonomy" id="288768"/>
    <lineage>
        <taxon>Bacteria</taxon>
        <taxon>Pseudomonadati</taxon>
        <taxon>Pseudomonadota</taxon>
        <taxon>Betaproteobacteria</taxon>
        <taxon>Burkholderiales</taxon>
        <taxon>Alcaligenaceae</taxon>
        <taxon>Bordetella</taxon>
    </lineage>
</organism>
<comment type="subcellular location">
    <subcellularLocation>
        <location evidence="1 7">Cytoplasm</location>
    </subcellularLocation>
</comment>
<dbReference type="AlphaFoldDB" id="A0A157R9F2"/>
<accession>A0A157R9F2</accession>
<feature type="region of interest" description="Disordered" evidence="8">
    <location>
        <begin position="1"/>
        <end position="44"/>
    </location>
</feature>
<evidence type="ECO:0000256" key="4">
    <source>
        <dbReference type="ARBA" id="ARBA00022603"/>
    </source>
</evidence>
<sequence>MSTKRSGPDYSRVPLSGAPKPGAPKSAASRYGTAGVGPGITAANSNTRISSATLQRSDASRNAASPLPNLGLNSERLRQAMVQRLRDQGISDERVLGAMSAVPRHLFVDEALASRAYEDAALPIGHSQTISQPWVVARMLAAVCEDREPTRVLEVGAGCGYQAAVMAQFVREVHAIERIRGLFELARGHLRALRLATKVRLIHGDGMLGLPGIAPFDAIVVAAAGLSIPQALLAQLAPGGRLIAPEGGTSQRLVLIERTGAASWNRRELEAVRFVPLRAGIQT</sequence>
<dbReference type="HAMAP" id="MF_00090">
    <property type="entry name" value="PIMT"/>
    <property type="match status" value="1"/>
</dbReference>
<evidence type="ECO:0000256" key="7">
    <source>
        <dbReference type="HAMAP-Rule" id="MF_00090"/>
    </source>
</evidence>
<reference evidence="9 10" key="1">
    <citation type="submission" date="2016-03" db="EMBL/GenBank/DDBJ databases">
        <authorList>
            <consortium name="Pathogen Informatics"/>
        </authorList>
    </citation>
    <scope>NUCLEOTIDE SEQUENCE [LARGE SCALE GENOMIC DNA]</scope>
    <source>
        <strain evidence="9 10">NCTC13364</strain>
    </source>
</reference>
<feature type="compositionally biased region" description="Low complexity" evidence="8">
    <location>
        <begin position="16"/>
        <end position="29"/>
    </location>
</feature>
<evidence type="ECO:0000313" key="9">
    <source>
        <dbReference type="EMBL" id="SAI54622.1"/>
    </source>
</evidence>
<dbReference type="Gene3D" id="3.40.50.150">
    <property type="entry name" value="Vaccinia Virus protein VP39"/>
    <property type="match status" value="1"/>
</dbReference>
<dbReference type="EMBL" id="FKBS01000029">
    <property type="protein sequence ID" value="SAI54622.1"/>
    <property type="molecule type" value="Genomic_DNA"/>
</dbReference>
<dbReference type="EC" id="2.1.1.77" evidence="7"/>
<proteinExistence type="inferred from homology"/>
<evidence type="ECO:0000256" key="8">
    <source>
        <dbReference type="SAM" id="MobiDB-lite"/>
    </source>
</evidence>
<dbReference type="NCBIfam" id="NF001453">
    <property type="entry name" value="PRK00312.1"/>
    <property type="match status" value="1"/>
</dbReference>
<dbReference type="GO" id="GO:0032259">
    <property type="term" value="P:methylation"/>
    <property type="evidence" value="ECO:0007669"/>
    <property type="project" value="UniProtKB-KW"/>
</dbReference>
<evidence type="ECO:0000256" key="2">
    <source>
        <dbReference type="ARBA" id="ARBA00005369"/>
    </source>
</evidence>
<evidence type="ECO:0000256" key="5">
    <source>
        <dbReference type="ARBA" id="ARBA00022679"/>
    </source>
</evidence>
<evidence type="ECO:0000256" key="1">
    <source>
        <dbReference type="ARBA" id="ARBA00004496"/>
    </source>
</evidence>
<dbReference type="GO" id="GO:0004719">
    <property type="term" value="F:protein-L-isoaspartate (D-aspartate) O-methyltransferase activity"/>
    <property type="evidence" value="ECO:0007669"/>
    <property type="project" value="UniProtKB-UniRule"/>
</dbReference>
<dbReference type="SUPFAM" id="SSF53335">
    <property type="entry name" value="S-adenosyl-L-methionine-dependent methyltransferases"/>
    <property type="match status" value="1"/>
</dbReference>
<comment type="similarity">
    <text evidence="2 7">Belongs to the methyltransferase superfamily. L-isoaspartyl/D-aspartyl protein methyltransferase family.</text>
</comment>
<dbReference type="NCBIfam" id="TIGR00080">
    <property type="entry name" value="pimt"/>
    <property type="match status" value="1"/>
</dbReference>
<dbReference type="CDD" id="cd02440">
    <property type="entry name" value="AdoMet_MTases"/>
    <property type="match status" value="1"/>
</dbReference>
<protein>
    <recommendedName>
        <fullName evidence="7">Protein-L-isoaspartate O-methyltransferase</fullName>
        <ecNumber evidence="7">2.1.1.77</ecNumber>
    </recommendedName>
    <alternativeName>
        <fullName evidence="7">L-isoaspartyl protein carboxyl methyltransferase</fullName>
    </alternativeName>
    <alternativeName>
        <fullName evidence="7">Protein L-isoaspartyl methyltransferase</fullName>
    </alternativeName>
    <alternativeName>
        <fullName evidence="7">Protein-beta-aspartate methyltransferase</fullName>
        <shortName evidence="7">PIMT</shortName>
    </alternativeName>
</protein>
<dbReference type="InterPro" id="IPR000682">
    <property type="entry name" value="PCMT"/>
</dbReference>
<name>A0A157R9F2_9BORD</name>
<keyword evidence="5 7" id="KW-0808">Transferase</keyword>
<dbReference type="PANTHER" id="PTHR11579">
    <property type="entry name" value="PROTEIN-L-ISOASPARTATE O-METHYLTRANSFERASE"/>
    <property type="match status" value="1"/>
</dbReference>
<dbReference type="Proteomes" id="UP000077037">
    <property type="component" value="Unassembled WGS sequence"/>
</dbReference>
<gene>
    <name evidence="9" type="primary">pcm2</name>
    <name evidence="7" type="synonym">pcm</name>
    <name evidence="9" type="ORF">SAMEA1982600_04518</name>
</gene>